<gene>
    <name evidence="2" type="ordered locus">AM1_3010</name>
</gene>
<protein>
    <recommendedName>
        <fullName evidence="4">Secreted protein</fullName>
    </recommendedName>
</protein>
<evidence type="ECO:0008006" key="4">
    <source>
        <dbReference type="Google" id="ProtNLM"/>
    </source>
</evidence>
<reference evidence="2 3" key="1">
    <citation type="journal article" date="2008" name="Proc. Natl. Acad. Sci. U.S.A.">
        <title>Niche adaptation and genome expansion in the chlorophyll d-producing cyanobacterium Acaryochloris marina.</title>
        <authorList>
            <person name="Swingley W.D."/>
            <person name="Chen M."/>
            <person name="Cheung P.C."/>
            <person name="Conrad A.L."/>
            <person name="Dejesa L.C."/>
            <person name="Hao J."/>
            <person name="Honchak B.M."/>
            <person name="Karbach L.E."/>
            <person name="Kurdoglu A."/>
            <person name="Lahiri S."/>
            <person name="Mastrian S.D."/>
            <person name="Miyashita H."/>
            <person name="Page L."/>
            <person name="Ramakrishna P."/>
            <person name="Satoh S."/>
            <person name="Sattley W.M."/>
            <person name="Shimada Y."/>
            <person name="Taylor H.L."/>
            <person name="Tomo T."/>
            <person name="Tsuchiya T."/>
            <person name="Wang Z.T."/>
            <person name="Raymond J."/>
            <person name="Mimuro M."/>
            <person name="Blankenship R.E."/>
            <person name="Touchman J.W."/>
        </authorList>
    </citation>
    <scope>NUCLEOTIDE SEQUENCE [LARGE SCALE GENOMIC DNA]</scope>
    <source>
        <strain evidence="3">MBIC 11017</strain>
    </source>
</reference>
<keyword evidence="1" id="KW-0732">Signal</keyword>
<accession>B0CCH7</accession>
<organism evidence="2 3">
    <name type="scientific">Acaryochloris marina (strain MBIC 11017)</name>
    <dbReference type="NCBI Taxonomy" id="329726"/>
    <lineage>
        <taxon>Bacteria</taxon>
        <taxon>Bacillati</taxon>
        <taxon>Cyanobacteriota</taxon>
        <taxon>Cyanophyceae</taxon>
        <taxon>Acaryochloridales</taxon>
        <taxon>Acaryochloridaceae</taxon>
        <taxon>Acaryochloris</taxon>
    </lineage>
</organism>
<evidence type="ECO:0000256" key="1">
    <source>
        <dbReference type="SAM" id="SignalP"/>
    </source>
</evidence>
<dbReference type="AlphaFoldDB" id="B0CCH7"/>
<dbReference type="Proteomes" id="UP000000268">
    <property type="component" value="Chromosome"/>
</dbReference>
<dbReference type="EMBL" id="CP000828">
    <property type="protein sequence ID" value="ABW28006.1"/>
    <property type="molecule type" value="Genomic_DNA"/>
</dbReference>
<feature type="signal peptide" evidence="1">
    <location>
        <begin position="1"/>
        <end position="31"/>
    </location>
</feature>
<keyword evidence="3" id="KW-1185">Reference proteome</keyword>
<evidence type="ECO:0000313" key="3">
    <source>
        <dbReference type="Proteomes" id="UP000000268"/>
    </source>
</evidence>
<dbReference type="RefSeq" id="WP_012163439.1">
    <property type="nucleotide sequence ID" value="NC_009925.1"/>
</dbReference>
<proteinExistence type="predicted"/>
<dbReference type="OrthoDB" id="9864073at2"/>
<dbReference type="HOGENOM" id="CLU_2679150_0_0_3"/>
<sequence>MIDQTNILTTLGCSGSLLLALAMPQSASATANIQDQIEAEQGFPTVEMSQSDRMEDAIGCGCAICQRAPIETGL</sequence>
<dbReference type="KEGG" id="amr:AM1_3010"/>
<name>B0CCH7_ACAM1</name>
<evidence type="ECO:0000313" key="2">
    <source>
        <dbReference type="EMBL" id="ABW28006.1"/>
    </source>
</evidence>
<feature type="chain" id="PRO_5002746728" description="Secreted protein" evidence="1">
    <location>
        <begin position="32"/>
        <end position="74"/>
    </location>
</feature>